<reference evidence="1" key="1">
    <citation type="submission" date="2019-04" db="EMBL/GenBank/DDBJ databases">
        <title>Friends and foes A comparative genomics study of 23 Aspergillus species from section Flavi.</title>
        <authorList>
            <consortium name="DOE Joint Genome Institute"/>
            <person name="Kjaerbolling I."/>
            <person name="Vesth T."/>
            <person name="Frisvad J.C."/>
            <person name="Nybo J.L."/>
            <person name="Theobald S."/>
            <person name="Kildgaard S."/>
            <person name="Isbrandt T."/>
            <person name="Kuo A."/>
            <person name="Sato A."/>
            <person name="Lyhne E.K."/>
            <person name="Kogle M.E."/>
            <person name="Wiebenga A."/>
            <person name="Kun R.S."/>
            <person name="Lubbers R.J."/>
            <person name="Makela M.R."/>
            <person name="Barry K."/>
            <person name="Chovatia M."/>
            <person name="Clum A."/>
            <person name="Daum C."/>
            <person name="Haridas S."/>
            <person name="He G."/>
            <person name="LaButti K."/>
            <person name="Lipzen A."/>
            <person name="Mondo S."/>
            <person name="Riley R."/>
            <person name="Salamov A."/>
            <person name="Simmons B.A."/>
            <person name="Magnuson J.K."/>
            <person name="Henrissat B."/>
            <person name="Mortensen U.H."/>
            <person name="Larsen T.O."/>
            <person name="Devries R.P."/>
            <person name="Grigoriev I.V."/>
            <person name="Machida M."/>
            <person name="Baker S.E."/>
            <person name="Andersen M.R."/>
        </authorList>
    </citation>
    <scope>NUCLEOTIDE SEQUENCE [LARGE SCALE GENOMIC DNA]</scope>
    <source>
        <strain evidence="1">CBS 121.62</strain>
    </source>
</reference>
<proteinExistence type="predicted"/>
<name>A0A5N6GG39_ASPFL</name>
<dbReference type="EMBL" id="ML734751">
    <property type="protein sequence ID" value="KAB8240334.1"/>
    <property type="molecule type" value="Genomic_DNA"/>
</dbReference>
<organism evidence="1">
    <name type="scientific">Aspergillus flavus</name>
    <dbReference type="NCBI Taxonomy" id="5059"/>
    <lineage>
        <taxon>Eukaryota</taxon>
        <taxon>Fungi</taxon>
        <taxon>Dikarya</taxon>
        <taxon>Ascomycota</taxon>
        <taxon>Pezizomycotina</taxon>
        <taxon>Eurotiomycetes</taxon>
        <taxon>Eurotiomycetidae</taxon>
        <taxon>Eurotiales</taxon>
        <taxon>Aspergillaceae</taxon>
        <taxon>Aspergillus</taxon>
        <taxon>Aspergillus subgen. Circumdati</taxon>
    </lineage>
</organism>
<dbReference type="InterPro" id="IPR036908">
    <property type="entry name" value="RlpA-like_sf"/>
</dbReference>
<dbReference type="SUPFAM" id="SSF50685">
    <property type="entry name" value="Barwin-like endoglucanases"/>
    <property type="match status" value="1"/>
</dbReference>
<dbReference type="AlphaFoldDB" id="A0A5N6GG39"/>
<gene>
    <name evidence="1" type="ORF">BDV35DRAFT_398725</name>
</gene>
<evidence type="ECO:0000313" key="1">
    <source>
        <dbReference type="EMBL" id="KAB8240334.1"/>
    </source>
</evidence>
<protein>
    <submittedName>
        <fullName evidence="1">Uncharacterized protein</fullName>
    </submittedName>
</protein>
<accession>A0A5N6GG39</accession>
<sequence>MPGLARYITIATSYIFYTGAQNVIFSGAGFGTYYYDIKQVNVCGTSFTFQNAGPIQCSWAKALSLTDLNSNYVVAMNRTQLAEDLTAFCGKRVIVSVNGEPSDLPLFIGDGCERCSYGSGSNAVWDPHGAPGLDFSLSALSELSASAWDKGHVPITWEIVDEVIHPIDIYGSGAPQPTSTSALALPTKPFQNTNLESKPTPVNPNSAGLTCATGRWRCKGRKMEQCLSGRWASRATCAEGTTCQGGANPYCTPGDLF</sequence>
<dbReference type="Proteomes" id="UP000325434">
    <property type="component" value="Unassembled WGS sequence"/>
</dbReference>
<dbReference type="Gene3D" id="2.40.40.10">
    <property type="entry name" value="RlpA-like domain"/>
    <property type="match status" value="1"/>
</dbReference>